<keyword evidence="3" id="KW-1185">Reference proteome</keyword>
<dbReference type="Proteomes" id="UP000294003">
    <property type="component" value="Unassembled WGS sequence"/>
</dbReference>
<organism evidence="2 3">
    <name type="scientific">Monosporascus cannonballus</name>
    <dbReference type="NCBI Taxonomy" id="155416"/>
    <lineage>
        <taxon>Eukaryota</taxon>
        <taxon>Fungi</taxon>
        <taxon>Dikarya</taxon>
        <taxon>Ascomycota</taxon>
        <taxon>Pezizomycotina</taxon>
        <taxon>Sordariomycetes</taxon>
        <taxon>Xylariomycetidae</taxon>
        <taxon>Xylariales</taxon>
        <taxon>Xylariales incertae sedis</taxon>
        <taxon>Monosporascus</taxon>
    </lineage>
</organism>
<dbReference type="EMBL" id="QJNS01000074">
    <property type="protein sequence ID" value="RYO89361.1"/>
    <property type="molecule type" value="Genomic_DNA"/>
</dbReference>
<proteinExistence type="predicted"/>
<feature type="region of interest" description="Disordered" evidence="1">
    <location>
        <begin position="1"/>
        <end position="32"/>
    </location>
</feature>
<evidence type="ECO:0000256" key="1">
    <source>
        <dbReference type="SAM" id="MobiDB-lite"/>
    </source>
</evidence>
<evidence type="ECO:0008006" key="4">
    <source>
        <dbReference type="Google" id="ProtNLM"/>
    </source>
</evidence>
<sequence>MASGASGNNDSRQTGSGRSSRRNGESSSSAEAVLEFKVQPPSRVIPNRSPPYAIIVGLTPPRRVSDCLVELFLHDPAGNPVGRVNERCASERVLQDVGIGCYIFPRVKLDAPVGAWYYLRASFRVLMGDRFVEMYSVYSDPFLLAPGEPSDEEERQFYRQVYNAGFIL</sequence>
<protein>
    <recommendedName>
        <fullName evidence="4">Velvet domain-containing protein</fullName>
    </recommendedName>
</protein>
<gene>
    <name evidence="2" type="ORF">DL762_003252</name>
</gene>
<accession>A0ABY0HFK1</accession>
<reference evidence="2 3" key="1">
    <citation type="submission" date="2018-06" db="EMBL/GenBank/DDBJ databases">
        <title>Complete Genomes of Monosporascus.</title>
        <authorList>
            <person name="Robinson A.J."/>
            <person name="Natvig D.O."/>
        </authorList>
    </citation>
    <scope>NUCLEOTIDE SEQUENCE [LARGE SCALE GENOMIC DNA]</scope>
    <source>
        <strain evidence="2 3">CBS 609.92</strain>
    </source>
</reference>
<evidence type="ECO:0000313" key="2">
    <source>
        <dbReference type="EMBL" id="RYO89361.1"/>
    </source>
</evidence>
<evidence type="ECO:0000313" key="3">
    <source>
        <dbReference type="Proteomes" id="UP000294003"/>
    </source>
</evidence>
<comment type="caution">
    <text evidence="2">The sequence shown here is derived from an EMBL/GenBank/DDBJ whole genome shotgun (WGS) entry which is preliminary data.</text>
</comment>
<name>A0ABY0HFK1_9PEZI</name>
<feature type="compositionally biased region" description="Polar residues" evidence="1">
    <location>
        <begin position="1"/>
        <end position="10"/>
    </location>
</feature>